<proteinExistence type="predicted"/>
<accession>A0A0V0GG18</accession>
<keyword evidence="1" id="KW-1133">Transmembrane helix</keyword>
<sequence>MGRLCWDRCVAVVVVVVVVSIDSVLISVHWHVCIGKIVCVGPLELYWCLLTFTIFYSFLHVPFLLICHT</sequence>
<name>A0A0V0GG18_SOLCH</name>
<dbReference type="AlphaFoldDB" id="A0A0V0GG18"/>
<keyword evidence="1" id="KW-0812">Transmembrane</keyword>
<protein>
    <submittedName>
        <fullName evidence="2">Putative ovule protein</fullName>
    </submittedName>
</protein>
<keyword evidence="1" id="KW-0472">Membrane</keyword>
<dbReference type="EMBL" id="GEDG01040529">
    <property type="protein sequence ID" value="JAP06695.1"/>
    <property type="molecule type" value="Transcribed_RNA"/>
</dbReference>
<evidence type="ECO:0000313" key="2">
    <source>
        <dbReference type="EMBL" id="JAP06695.1"/>
    </source>
</evidence>
<evidence type="ECO:0000256" key="1">
    <source>
        <dbReference type="SAM" id="Phobius"/>
    </source>
</evidence>
<reference evidence="2" key="1">
    <citation type="submission" date="2015-12" db="EMBL/GenBank/DDBJ databases">
        <title>Gene expression during late stages of embryo sac development: a critical building block for successful pollen-pistil interactions.</title>
        <authorList>
            <person name="Liu Y."/>
            <person name="Joly V."/>
            <person name="Sabar M."/>
            <person name="Matton D.P."/>
        </authorList>
    </citation>
    <scope>NUCLEOTIDE SEQUENCE</scope>
</reference>
<feature type="transmembrane region" description="Helical" evidence="1">
    <location>
        <begin position="44"/>
        <end position="67"/>
    </location>
</feature>
<feature type="transmembrane region" description="Helical" evidence="1">
    <location>
        <begin position="9"/>
        <end position="32"/>
    </location>
</feature>
<organism evidence="2">
    <name type="scientific">Solanum chacoense</name>
    <name type="common">Chaco potato</name>
    <dbReference type="NCBI Taxonomy" id="4108"/>
    <lineage>
        <taxon>Eukaryota</taxon>
        <taxon>Viridiplantae</taxon>
        <taxon>Streptophyta</taxon>
        <taxon>Embryophyta</taxon>
        <taxon>Tracheophyta</taxon>
        <taxon>Spermatophyta</taxon>
        <taxon>Magnoliopsida</taxon>
        <taxon>eudicotyledons</taxon>
        <taxon>Gunneridae</taxon>
        <taxon>Pentapetalae</taxon>
        <taxon>asterids</taxon>
        <taxon>lamiids</taxon>
        <taxon>Solanales</taxon>
        <taxon>Solanaceae</taxon>
        <taxon>Solanoideae</taxon>
        <taxon>Solaneae</taxon>
        <taxon>Solanum</taxon>
    </lineage>
</organism>